<dbReference type="Proteomes" id="UP001056855">
    <property type="component" value="Chromosome"/>
</dbReference>
<dbReference type="AlphaFoldDB" id="A0A9E7NA94"/>
<dbReference type="SUPFAM" id="SSF55811">
    <property type="entry name" value="Nudix"/>
    <property type="match status" value="1"/>
</dbReference>
<dbReference type="KEGG" id="sawl:NGM29_16480"/>
<feature type="compositionally biased region" description="Basic and acidic residues" evidence="3">
    <location>
        <begin position="1"/>
        <end position="10"/>
    </location>
</feature>
<evidence type="ECO:0000256" key="1">
    <source>
        <dbReference type="ARBA" id="ARBA00001946"/>
    </source>
</evidence>
<dbReference type="RefSeq" id="WP_254157719.1">
    <property type="nucleotide sequence ID" value="NZ_CP100355.1"/>
</dbReference>
<feature type="region of interest" description="Disordered" evidence="3">
    <location>
        <begin position="1"/>
        <end position="44"/>
    </location>
</feature>
<dbReference type="PROSITE" id="PS00893">
    <property type="entry name" value="NUDIX_BOX"/>
    <property type="match status" value="1"/>
</dbReference>
<reference evidence="5" key="1">
    <citation type="submission" date="2022-06" db="EMBL/GenBank/DDBJ databases">
        <title>Diverse halophilic archaea isolated from saline environments.</title>
        <authorList>
            <person name="Cui H.-L."/>
        </authorList>
    </citation>
    <scope>NUCLEOTIDE SEQUENCE</scope>
    <source>
        <strain evidence="5">WLHS1</strain>
    </source>
</reference>
<proteinExistence type="predicted"/>
<dbReference type="Gene3D" id="3.90.79.10">
    <property type="entry name" value="Nucleoside Triphosphate Pyrophosphohydrolase"/>
    <property type="match status" value="1"/>
</dbReference>
<accession>A0A9E7NA94</accession>
<dbReference type="GeneID" id="73291676"/>
<dbReference type="GO" id="GO:0016787">
    <property type="term" value="F:hydrolase activity"/>
    <property type="evidence" value="ECO:0007669"/>
    <property type="project" value="UniProtKB-KW"/>
</dbReference>
<keyword evidence="6" id="KW-1185">Reference proteome</keyword>
<dbReference type="Pfam" id="PF00293">
    <property type="entry name" value="NUDIX"/>
    <property type="match status" value="1"/>
</dbReference>
<dbReference type="InterPro" id="IPR020084">
    <property type="entry name" value="NUDIX_hydrolase_CS"/>
</dbReference>
<dbReference type="InterPro" id="IPR000086">
    <property type="entry name" value="NUDIX_hydrolase_dom"/>
</dbReference>
<dbReference type="EMBL" id="CP100355">
    <property type="protein sequence ID" value="UTF53344.1"/>
    <property type="molecule type" value="Genomic_DNA"/>
</dbReference>
<dbReference type="InterPro" id="IPR015797">
    <property type="entry name" value="NUDIX_hydrolase-like_dom_sf"/>
</dbReference>
<protein>
    <submittedName>
        <fullName evidence="5">NUDIX hydrolase</fullName>
    </submittedName>
</protein>
<evidence type="ECO:0000313" key="5">
    <source>
        <dbReference type="EMBL" id="UTF53344.1"/>
    </source>
</evidence>
<dbReference type="PROSITE" id="PS51462">
    <property type="entry name" value="NUDIX"/>
    <property type="match status" value="1"/>
</dbReference>
<name>A0A9E7NA94_9EURY</name>
<dbReference type="PANTHER" id="PTHR43046:SF14">
    <property type="entry name" value="MUTT_NUDIX FAMILY PROTEIN"/>
    <property type="match status" value="1"/>
</dbReference>
<gene>
    <name evidence="5" type="ORF">NGM29_16480</name>
</gene>
<evidence type="ECO:0000256" key="3">
    <source>
        <dbReference type="SAM" id="MobiDB-lite"/>
    </source>
</evidence>
<sequence length="181" mass="19559">MREDGFRDPPDPENDNCGVGDDPVTADGSTTTDGSIDVDVDAGSDDHVHADASVRGLIEDDGTYLLLKHDMPGGPIWGVPGGRARIGEDPRDALVREVYEETRLEVAIGDPLEAFAHTWADGEQGTVSVVFECAVVGGTVDIEANPNDDEPISEYVWLEPTALDDVPMEPELQRLLERYAN</sequence>
<evidence type="ECO:0000259" key="4">
    <source>
        <dbReference type="PROSITE" id="PS51462"/>
    </source>
</evidence>
<feature type="domain" description="Nudix hydrolase" evidence="4">
    <location>
        <begin position="47"/>
        <end position="180"/>
    </location>
</feature>
<comment type="cofactor">
    <cofactor evidence="1">
        <name>Mg(2+)</name>
        <dbReference type="ChEBI" id="CHEBI:18420"/>
    </cofactor>
</comment>
<evidence type="ECO:0000256" key="2">
    <source>
        <dbReference type="ARBA" id="ARBA00022801"/>
    </source>
</evidence>
<evidence type="ECO:0000313" key="6">
    <source>
        <dbReference type="Proteomes" id="UP001056855"/>
    </source>
</evidence>
<keyword evidence="2 5" id="KW-0378">Hydrolase</keyword>
<organism evidence="5 6">
    <name type="scientific">Natronosalvus rutilus</name>
    <dbReference type="NCBI Taxonomy" id="2953753"/>
    <lineage>
        <taxon>Archaea</taxon>
        <taxon>Methanobacteriati</taxon>
        <taxon>Methanobacteriota</taxon>
        <taxon>Stenosarchaea group</taxon>
        <taxon>Halobacteria</taxon>
        <taxon>Halobacteriales</taxon>
        <taxon>Natrialbaceae</taxon>
        <taxon>Natronosalvus</taxon>
    </lineage>
</organism>
<dbReference type="PANTHER" id="PTHR43046">
    <property type="entry name" value="GDP-MANNOSE MANNOSYL HYDROLASE"/>
    <property type="match status" value="1"/>
</dbReference>